<comment type="caution">
    <text evidence="3">The sequence shown here is derived from an EMBL/GenBank/DDBJ whole genome shotgun (WGS) entry which is preliminary data.</text>
</comment>
<feature type="domain" description="CRISPR type III-associated protein" evidence="2">
    <location>
        <begin position="10"/>
        <end position="307"/>
    </location>
</feature>
<dbReference type="InterPro" id="IPR005537">
    <property type="entry name" value="RAMP_III_fam"/>
</dbReference>
<dbReference type="AlphaFoldDB" id="A0A5C7ETI0"/>
<dbReference type="PANTHER" id="PTHR36700:SF1">
    <property type="entry name" value="CRISPR SYSTEM CMR SUBUNIT CMR4"/>
    <property type="match status" value="1"/>
</dbReference>
<proteinExistence type="predicted"/>
<dbReference type="InterPro" id="IPR013410">
    <property type="entry name" value="CRISPR-assoc_RAMP_Cmr4"/>
</dbReference>
<gene>
    <name evidence="3" type="primary">cmr4</name>
    <name evidence="3" type="ORF">FR698_10245</name>
</gene>
<name>A0A5C7ETI0_9PROT</name>
<dbReference type="RefSeq" id="WP_147800108.1">
    <property type="nucleotide sequence ID" value="NZ_VPFL01000013.1"/>
</dbReference>
<dbReference type="Proteomes" id="UP000321201">
    <property type="component" value="Unassembled WGS sequence"/>
</dbReference>
<dbReference type="PANTHER" id="PTHR36700">
    <property type="entry name" value="CRISPR SYSTEM CMR SUBUNIT CMR4"/>
    <property type="match status" value="1"/>
</dbReference>
<dbReference type="GO" id="GO:0051607">
    <property type="term" value="P:defense response to virus"/>
    <property type="evidence" value="ECO:0007669"/>
    <property type="project" value="UniProtKB-KW"/>
</dbReference>
<keyword evidence="4" id="KW-1185">Reference proteome</keyword>
<dbReference type="EMBL" id="VPFL01000013">
    <property type="protein sequence ID" value="TXF11479.1"/>
    <property type="molecule type" value="Genomic_DNA"/>
</dbReference>
<accession>A0A5C7ETI0</accession>
<dbReference type="InParanoid" id="A0A5C7ETI0"/>
<protein>
    <submittedName>
        <fullName evidence="3">Type III-B CRISPR module RAMP protein Cmr4</fullName>
    </submittedName>
</protein>
<organism evidence="3 4">
    <name type="scientific">Pelomicrobium methylotrophicum</name>
    <dbReference type="NCBI Taxonomy" id="2602750"/>
    <lineage>
        <taxon>Bacteria</taxon>
        <taxon>Pseudomonadati</taxon>
        <taxon>Pseudomonadota</taxon>
        <taxon>Hydrogenophilia</taxon>
        <taxon>Hydrogenophilia incertae sedis</taxon>
        <taxon>Pelomicrobium</taxon>
    </lineage>
</organism>
<keyword evidence="1" id="KW-0051">Antiviral defense</keyword>
<dbReference type="Pfam" id="PF03787">
    <property type="entry name" value="RAMPs"/>
    <property type="match status" value="1"/>
</dbReference>
<reference evidence="3 4" key="1">
    <citation type="submission" date="2019-08" db="EMBL/GenBank/DDBJ databases">
        <title>Pelomicrobium methylotrophicum gen. nov., sp. nov. a moderately thermophilic, facultatively anaerobic, lithoautotrophic and methylotrophic bacterium isolated from a terrestrial mud volcano.</title>
        <authorList>
            <person name="Slobodkina G.B."/>
            <person name="Merkel A.Y."/>
            <person name="Slobodkin A.I."/>
        </authorList>
    </citation>
    <scope>NUCLEOTIDE SEQUENCE [LARGE SCALE GENOMIC DNA]</scope>
    <source>
        <strain evidence="3 4">SM250</strain>
    </source>
</reference>
<evidence type="ECO:0000313" key="4">
    <source>
        <dbReference type="Proteomes" id="UP000321201"/>
    </source>
</evidence>
<dbReference type="NCBIfam" id="TIGR02580">
    <property type="entry name" value="cas_RAMP_Cmr4"/>
    <property type="match status" value="1"/>
</dbReference>
<evidence type="ECO:0000313" key="3">
    <source>
        <dbReference type="EMBL" id="TXF11479.1"/>
    </source>
</evidence>
<sequence>MFEKHAAVFLYAVSPVHMGAGQAIGVIDNPIQRERHTRHPCFAGSGIKGAVRHSWEVLGGEKDQIDAILGPSPNPEERNGKELHAGATSFGDAQLVLFPVRSLRGGYVYATCPTAIERARRLLALVGVATPWDQVPPVAEGHCRVVNKDLLSNGNKLHLEAFEYDADATECEALKSIGKWLKDNALPKKNGKDNAFEYFRNKIASDLVLLSDTDFAYFSEHATLVEPHVRINDQTGTADEGGLFYTENLPPESLLIAPLLASQTRTGKNKGEEGWEDAFSVMAKIKNVMDGKLLQIGGDATTGRGLVVAKVLEGK</sequence>
<dbReference type="OrthoDB" id="9789361at2"/>
<evidence type="ECO:0000256" key="1">
    <source>
        <dbReference type="ARBA" id="ARBA00023118"/>
    </source>
</evidence>
<evidence type="ECO:0000259" key="2">
    <source>
        <dbReference type="Pfam" id="PF03787"/>
    </source>
</evidence>